<dbReference type="PRINTS" id="PR01179">
    <property type="entry name" value="ODADCRBXLASE"/>
</dbReference>
<dbReference type="SUPFAM" id="SSF51419">
    <property type="entry name" value="PLP-binding barrel"/>
    <property type="match status" value="1"/>
</dbReference>
<dbReference type="AlphaFoldDB" id="A0A1X2GYI5"/>
<evidence type="ECO:0000313" key="7">
    <source>
        <dbReference type="EMBL" id="ORX63153.1"/>
    </source>
</evidence>
<dbReference type="PANTHER" id="PTHR11482:SF6">
    <property type="entry name" value="ORNITHINE DECARBOXYLASE 1-RELATED"/>
    <property type="match status" value="1"/>
</dbReference>
<dbReference type="InterPro" id="IPR002433">
    <property type="entry name" value="Orn_de-COase"/>
</dbReference>
<dbReference type="InterPro" id="IPR009006">
    <property type="entry name" value="Ala_racemase/Decarboxylase_C"/>
</dbReference>
<dbReference type="Gene3D" id="2.40.37.10">
    <property type="entry name" value="Lyase, Ornithine Decarboxylase, Chain A, domain 1"/>
    <property type="match status" value="1"/>
</dbReference>
<dbReference type="EMBL" id="MCGT01000001">
    <property type="protein sequence ID" value="ORX63153.1"/>
    <property type="molecule type" value="Genomic_DNA"/>
</dbReference>
<evidence type="ECO:0000256" key="3">
    <source>
        <dbReference type="ARBA" id="ARBA00022898"/>
    </source>
</evidence>
<organism evidence="7 8">
    <name type="scientific">Hesseltinella vesiculosa</name>
    <dbReference type="NCBI Taxonomy" id="101127"/>
    <lineage>
        <taxon>Eukaryota</taxon>
        <taxon>Fungi</taxon>
        <taxon>Fungi incertae sedis</taxon>
        <taxon>Mucoromycota</taxon>
        <taxon>Mucoromycotina</taxon>
        <taxon>Mucoromycetes</taxon>
        <taxon>Mucorales</taxon>
        <taxon>Cunninghamellaceae</taxon>
        <taxon>Hesseltinella</taxon>
    </lineage>
</organism>
<dbReference type="Proteomes" id="UP000242146">
    <property type="component" value="Unassembled WGS sequence"/>
</dbReference>
<dbReference type="GO" id="GO:0004586">
    <property type="term" value="F:ornithine decarboxylase activity"/>
    <property type="evidence" value="ECO:0007669"/>
    <property type="project" value="TreeGrafter"/>
</dbReference>
<proteinExistence type="inferred from homology"/>
<name>A0A1X2GYI5_9FUNG</name>
<dbReference type="Gene3D" id="3.20.20.10">
    <property type="entry name" value="Alanine racemase"/>
    <property type="match status" value="1"/>
</dbReference>
<protein>
    <recommendedName>
        <fullName evidence="6">Orn/DAP/Arg decarboxylase 2 N-terminal domain-containing protein</fullName>
    </recommendedName>
</protein>
<evidence type="ECO:0000256" key="1">
    <source>
        <dbReference type="ARBA" id="ARBA00001933"/>
    </source>
</evidence>
<evidence type="ECO:0000259" key="6">
    <source>
        <dbReference type="Pfam" id="PF02784"/>
    </source>
</evidence>
<dbReference type="GO" id="GO:0005737">
    <property type="term" value="C:cytoplasm"/>
    <property type="evidence" value="ECO:0007669"/>
    <property type="project" value="TreeGrafter"/>
</dbReference>
<evidence type="ECO:0000256" key="5">
    <source>
        <dbReference type="PIRSR" id="PIRSR600183-50"/>
    </source>
</evidence>
<gene>
    <name evidence="7" type="ORF">DM01DRAFT_1379678</name>
</gene>
<accession>A0A1X2GYI5</accession>
<feature type="active site" description="Proton donor" evidence="5">
    <location>
        <position position="379"/>
    </location>
</feature>
<dbReference type="CDD" id="cd00622">
    <property type="entry name" value="PLPDE_III_ODC"/>
    <property type="match status" value="1"/>
</dbReference>
<comment type="similarity">
    <text evidence="2">Belongs to the Orn/Lys/Arg decarboxylase class-II family.</text>
</comment>
<keyword evidence="4" id="KW-0456">Lyase</keyword>
<dbReference type="PRINTS" id="PR01182">
    <property type="entry name" value="ORNDCRBXLASE"/>
</dbReference>
<comment type="caution">
    <text evidence="7">The sequence shown here is derived from an EMBL/GenBank/DDBJ whole genome shotgun (WGS) entry which is preliminary data.</text>
</comment>
<dbReference type="InterPro" id="IPR029066">
    <property type="entry name" value="PLP-binding_barrel"/>
</dbReference>
<dbReference type="PANTHER" id="PTHR11482">
    <property type="entry name" value="ARGININE/DIAMINOPIMELATE/ORNITHINE DECARBOXYLASE"/>
    <property type="match status" value="1"/>
</dbReference>
<dbReference type="InterPro" id="IPR000183">
    <property type="entry name" value="Orn/DAP/Arg_de-COase"/>
</dbReference>
<evidence type="ECO:0000256" key="4">
    <source>
        <dbReference type="ARBA" id="ARBA00023239"/>
    </source>
</evidence>
<comment type="cofactor">
    <cofactor evidence="1 5">
        <name>pyridoxal 5'-phosphate</name>
        <dbReference type="ChEBI" id="CHEBI:597326"/>
    </cofactor>
</comment>
<dbReference type="OrthoDB" id="5034579at2759"/>
<evidence type="ECO:0000313" key="8">
    <source>
        <dbReference type="Proteomes" id="UP000242146"/>
    </source>
</evidence>
<keyword evidence="8" id="KW-1185">Reference proteome</keyword>
<keyword evidence="3 5" id="KW-0663">Pyridoxal phosphate</keyword>
<evidence type="ECO:0000256" key="2">
    <source>
        <dbReference type="ARBA" id="ARBA00008872"/>
    </source>
</evidence>
<dbReference type="GO" id="GO:0033387">
    <property type="term" value="P:putrescine biosynthetic process from arginine, via ornithine"/>
    <property type="evidence" value="ECO:0007669"/>
    <property type="project" value="TreeGrafter"/>
</dbReference>
<reference evidence="7 8" key="1">
    <citation type="submission" date="2016-07" db="EMBL/GenBank/DDBJ databases">
        <title>Pervasive Adenine N6-methylation of Active Genes in Fungi.</title>
        <authorList>
            <consortium name="DOE Joint Genome Institute"/>
            <person name="Mondo S.J."/>
            <person name="Dannebaum R.O."/>
            <person name="Kuo R.C."/>
            <person name="Labutti K."/>
            <person name="Haridas S."/>
            <person name="Kuo A."/>
            <person name="Salamov A."/>
            <person name="Ahrendt S.R."/>
            <person name="Lipzen A."/>
            <person name="Sullivan W."/>
            <person name="Andreopoulos W.B."/>
            <person name="Clum A."/>
            <person name="Lindquist E."/>
            <person name="Daum C."/>
            <person name="Ramamoorthy G.K."/>
            <person name="Gryganskyi A."/>
            <person name="Culley D."/>
            <person name="Magnuson J.K."/>
            <person name="James T.Y."/>
            <person name="O'Malley M.A."/>
            <person name="Stajich J.E."/>
            <person name="Spatafora J.W."/>
            <person name="Visel A."/>
            <person name="Grigoriev I.V."/>
        </authorList>
    </citation>
    <scope>NUCLEOTIDE SEQUENCE [LARGE SCALE GENOMIC DNA]</scope>
    <source>
        <strain evidence="7 8">NRRL 3301</strain>
    </source>
</reference>
<feature type="domain" description="Orn/DAP/Arg decarboxylase 2 N-terminal" evidence="6">
    <location>
        <begin position="64"/>
        <end position="299"/>
    </location>
</feature>
<sequence length="430" mass="48063">MIPELETAILNPTWPTAGLTKETQPHDAPVYHLAIKDVIQQELSSHSHQKWEMDQENAFFVGDLGEVLRQHRRWSQLLPRIEPHFAVKANPDPMVLKLLASLNLGFDCASKAEIQQILDLGVEPQRIIYANPCKQSSFIRYASQQNVAKMTFDNAEELYKIKQLYPEAELVLRILADDSKSVCQLGLKFGAPLDTVPHLLKTAKDLDLNIVGVSFHVGSGCLDEYAFEDAVMRARHVFDQADAFGFHFSLLDVGGGFPGADVTHGTTFDKIAAVLGPAVDRHFPAHIRVIAEPGRFYVASAFTVCTNVIGRRTILTSDDQQSASYMYYVNDGMYGSFNCIMFDHQQVQPRVLVKGNDFCFGRSFQDQPVFASTVFGPTCDSIDCLVKEAPLPLLEEGDWLYWENMGAYTICAASQFNGFKKSNVVYTNTF</sequence>
<dbReference type="STRING" id="101127.A0A1X2GYI5"/>
<dbReference type="FunFam" id="3.20.20.10:FF:000005">
    <property type="entry name" value="Ornithine decarboxylase"/>
    <property type="match status" value="1"/>
</dbReference>
<dbReference type="InterPro" id="IPR022644">
    <property type="entry name" value="De-COase2_N"/>
</dbReference>
<feature type="modified residue" description="N6-(pyridoxal phosphate)lysine" evidence="5">
    <location>
        <position position="88"/>
    </location>
</feature>
<dbReference type="Pfam" id="PF02784">
    <property type="entry name" value="Orn_Arg_deC_N"/>
    <property type="match status" value="1"/>
</dbReference>
<dbReference type="SUPFAM" id="SSF50621">
    <property type="entry name" value="Alanine racemase C-terminal domain-like"/>
    <property type="match status" value="1"/>
</dbReference>